<dbReference type="PANTHER" id="PTHR33755:SF9">
    <property type="entry name" value="TOXIN PARE1"/>
    <property type="match status" value="1"/>
</dbReference>
<comment type="similarity">
    <text evidence="1 3">Belongs to the RelE toxin family.</text>
</comment>
<organism evidence="4 5">
    <name type="scientific">Marinobacterium nitratireducens</name>
    <dbReference type="NCBI Taxonomy" id="518897"/>
    <lineage>
        <taxon>Bacteria</taxon>
        <taxon>Pseudomonadati</taxon>
        <taxon>Pseudomonadota</taxon>
        <taxon>Gammaproteobacteria</taxon>
        <taxon>Oceanospirillales</taxon>
        <taxon>Oceanospirillaceae</taxon>
        <taxon>Marinobacterium</taxon>
    </lineage>
</organism>
<dbReference type="PANTHER" id="PTHR33755">
    <property type="entry name" value="TOXIN PARE1-RELATED"/>
    <property type="match status" value="1"/>
</dbReference>
<accession>A0A918DVJ1</accession>
<dbReference type="Gene3D" id="3.30.2310.20">
    <property type="entry name" value="RelE-like"/>
    <property type="match status" value="1"/>
</dbReference>
<name>A0A918DVJ1_9GAMM</name>
<reference evidence="4 5" key="1">
    <citation type="journal article" date="2014" name="Int. J. Syst. Evol. Microbiol.">
        <title>Complete genome sequence of Corynebacterium casei LMG S-19264T (=DSM 44701T), isolated from a smear-ripened cheese.</title>
        <authorList>
            <consortium name="US DOE Joint Genome Institute (JGI-PGF)"/>
            <person name="Walter F."/>
            <person name="Albersmeier A."/>
            <person name="Kalinowski J."/>
            <person name="Ruckert C."/>
        </authorList>
    </citation>
    <scope>NUCLEOTIDE SEQUENCE [LARGE SCALE GENOMIC DNA]</scope>
    <source>
        <strain evidence="4 5">CGMCC 1.7286</strain>
    </source>
</reference>
<dbReference type="EMBL" id="BMLT01000007">
    <property type="protein sequence ID" value="GGO84321.1"/>
    <property type="molecule type" value="Genomic_DNA"/>
</dbReference>
<keyword evidence="2" id="KW-1277">Toxin-antitoxin system</keyword>
<dbReference type="Pfam" id="PF05016">
    <property type="entry name" value="ParE_toxin"/>
    <property type="match status" value="1"/>
</dbReference>
<keyword evidence="5" id="KW-1185">Reference proteome</keyword>
<dbReference type="RefSeq" id="WP_188861441.1">
    <property type="nucleotide sequence ID" value="NZ_BMLT01000007.1"/>
</dbReference>
<dbReference type="InterPro" id="IPR051803">
    <property type="entry name" value="TA_system_RelE-like_toxin"/>
</dbReference>
<dbReference type="Proteomes" id="UP000599578">
    <property type="component" value="Unassembled WGS sequence"/>
</dbReference>
<gene>
    <name evidence="4" type="primary">parE4</name>
    <name evidence="4" type="ORF">GCM10011348_30300</name>
</gene>
<evidence type="ECO:0000256" key="1">
    <source>
        <dbReference type="ARBA" id="ARBA00006226"/>
    </source>
</evidence>
<dbReference type="SUPFAM" id="SSF143011">
    <property type="entry name" value="RelE-like"/>
    <property type="match status" value="1"/>
</dbReference>
<sequence length="97" mass="11370">MRFNVSREALEDLRAIGRYTQKIWGAAQRRKYLNGLDERFRFLATNPLISPLRAEFSPPVRIHHHDSHLIVYLVEDTHITIIRVLHGSMDIEAHLDN</sequence>
<dbReference type="AlphaFoldDB" id="A0A918DVJ1"/>
<evidence type="ECO:0000313" key="4">
    <source>
        <dbReference type="EMBL" id="GGO84321.1"/>
    </source>
</evidence>
<dbReference type="InterPro" id="IPR035093">
    <property type="entry name" value="RelE/ParE_toxin_dom_sf"/>
</dbReference>
<comment type="caution">
    <text evidence="4">The sequence shown here is derived from an EMBL/GenBank/DDBJ whole genome shotgun (WGS) entry which is preliminary data.</text>
</comment>
<protein>
    <recommendedName>
        <fullName evidence="3">Toxin</fullName>
    </recommendedName>
</protein>
<evidence type="ECO:0000256" key="3">
    <source>
        <dbReference type="PIRNR" id="PIRNR029218"/>
    </source>
</evidence>
<dbReference type="PIRSF" id="PIRSF029218">
    <property type="entry name" value="ParE"/>
    <property type="match status" value="1"/>
</dbReference>
<evidence type="ECO:0000256" key="2">
    <source>
        <dbReference type="ARBA" id="ARBA00022649"/>
    </source>
</evidence>
<dbReference type="InterPro" id="IPR007712">
    <property type="entry name" value="RelE/ParE_toxin"/>
</dbReference>
<dbReference type="InterPro" id="IPR028344">
    <property type="entry name" value="ParE1/4"/>
</dbReference>
<evidence type="ECO:0000313" key="5">
    <source>
        <dbReference type="Proteomes" id="UP000599578"/>
    </source>
</evidence>
<proteinExistence type="inferred from homology"/>